<evidence type="ECO:0000313" key="2">
    <source>
        <dbReference type="EMBL" id="CDL26937.1"/>
    </source>
</evidence>
<comment type="similarity">
    <text evidence="1">Belongs to the antirestriction protein family.</text>
</comment>
<dbReference type="Gene3D" id="3.30.70.3580">
    <property type="entry name" value="Antirestriction protein"/>
    <property type="match status" value="1"/>
</dbReference>
<dbReference type="Proteomes" id="UP000019199">
    <property type="component" value="Unassembled WGS sequence"/>
</dbReference>
<dbReference type="AlphaFoldDB" id="W1F1L2"/>
<proteinExistence type="inferred from homology"/>
<accession>W1F1L2</accession>
<dbReference type="EMBL" id="CBWN010000075">
    <property type="protein sequence ID" value="CDL26937.1"/>
    <property type="molecule type" value="Genomic_DNA"/>
</dbReference>
<protein>
    <submittedName>
        <fullName evidence="2">Antirestriction protein</fullName>
    </submittedName>
</protein>
<dbReference type="Pfam" id="PF03230">
    <property type="entry name" value="Antirestrict"/>
    <property type="match status" value="1"/>
</dbReference>
<name>W1F1L2_ECOLX</name>
<evidence type="ECO:0000313" key="3">
    <source>
        <dbReference type="Proteomes" id="UP000019199"/>
    </source>
</evidence>
<evidence type="ECO:0000256" key="1">
    <source>
        <dbReference type="ARBA" id="ARBA00008618"/>
    </source>
</evidence>
<sequence>MQYAKPVTLNVEECDRLFFCLTCLARIFCMSKRLCTRWRKKMMPEYEGGFWHFIRLPDGGGYMMPDGDRFHIVNGANWFDRTVSADACGIILTSLVINRQLWLYHDSGDAGLTQLYRMRDAQLWRHIEFHPECNAIYAALD</sequence>
<reference evidence="2 3" key="1">
    <citation type="submission" date="2013-10" db="EMBL/GenBank/DDBJ databases">
        <title>Antibiotic resistance diversity of beta-lactamase producers in the General Hospital Vienna.</title>
        <authorList>
            <person name="Barisic I."/>
            <person name="Mitteregger D."/>
            <person name="Hirschl A.M."/>
            <person name="Noehammer C."/>
            <person name="Wiesinger-Mayr H."/>
        </authorList>
    </citation>
    <scope>NUCLEOTIDE SEQUENCE [LARGE SCALE GENOMIC DNA]</scope>
    <source>
        <strain evidence="2 3">ISC7</strain>
    </source>
</reference>
<dbReference type="InterPro" id="IPR042297">
    <property type="entry name" value="Antirestriction_sf"/>
</dbReference>
<comment type="caution">
    <text evidence="2">The sequence shown here is derived from an EMBL/GenBank/DDBJ whole genome shotgun (WGS) entry which is preliminary data.</text>
</comment>
<dbReference type="InterPro" id="IPR004914">
    <property type="entry name" value="Antirestrict"/>
</dbReference>
<organism evidence="2 3">
    <name type="scientific">Escherichia coli ISC7</name>
    <dbReference type="NCBI Taxonomy" id="1432555"/>
    <lineage>
        <taxon>Bacteria</taxon>
        <taxon>Pseudomonadati</taxon>
        <taxon>Pseudomonadota</taxon>
        <taxon>Gammaproteobacteria</taxon>
        <taxon>Enterobacterales</taxon>
        <taxon>Enterobacteriaceae</taxon>
        <taxon>Escherichia</taxon>
    </lineage>
</organism>